<organism evidence="2 4">
    <name type="scientific">Methanoculleus marisnigri</name>
    <dbReference type="NCBI Taxonomy" id="2198"/>
    <lineage>
        <taxon>Archaea</taxon>
        <taxon>Methanobacteriati</taxon>
        <taxon>Methanobacteriota</taxon>
        <taxon>Stenosarchaea group</taxon>
        <taxon>Methanomicrobia</taxon>
        <taxon>Methanomicrobiales</taxon>
        <taxon>Methanomicrobiaceae</taxon>
        <taxon>Methanoculleus</taxon>
    </lineage>
</organism>
<feature type="transmembrane region" description="Helical" evidence="1">
    <location>
        <begin position="129"/>
        <end position="148"/>
    </location>
</feature>
<keyword evidence="1" id="KW-0472">Membrane</keyword>
<comment type="caution">
    <text evidence="2">The sequence shown here is derived from an EMBL/GenBank/DDBJ whole genome shotgun (WGS) entry which is preliminary data.</text>
</comment>
<protein>
    <recommendedName>
        <fullName evidence="6">Intracellular septation protein A</fullName>
    </recommendedName>
</protein>
<name>A0A101GMR5_9EURY</name>
<keyword evidence="1" id="KW-1133">Transmembrane helix</keyword>
<feature type="transmembrane region" description="Helical" evidence="1">
    <location>
        <begin position="12"/>
        <end position="43"/>
    </location>
</feature>
<evidence type="ECO:0000313" key="5">
    <source>
        <dbReference type="Proteomes" id="UP000054598"/>
    </source>
</evidence>
<dbReference type="EMBL" id="LGGD01000144">
    <property type="protein sequence ID" value="KUK61308.1"/>
    <property type="molecule type" value="Genomic_DNA"/>
</dbReference>
<gene>
    <name evidence="2" type="ORF">XD82_1174</name>
    <name evidence="3" type="ORF">XE10_0531</name>
</gene>
<dbReference type="EMBL" id="LGHE01000039">
    <property type="protein sequence ID" value="KUL03183.1"/>
    <property type="molecule type" value="Genomic_DNA"/>
</dbReference>
<evidence type="ECO:0000256" key="1">
    <source>
        <dbReference type="SAM" id="Phobius"/>
    </source>
</evidence>
<reference evidence="2" key="1">
    <citation type="journal article" date="2015" name="MBio">
        <title>Genome-resolved metagenomic analysis reveals roles for candidate phyla and other microbial community members in biogeochemical transformations in oil reservoirs.</title>
        <authorList>
            <person name="Hu P."/>
            <person name="Tom L."/>
            <person name="Singh A."/>
            <person name="Thomas B.C."/>
            <person name="Baker B.J."/>
            <person name="Piceno Y.M."/>
            <person name="Andersen G.L."/>
            <person name="Banfield J.F."/>
        </authorList>
    </citation>
    <scope>NUCLEOTIDE SEQUENCE [LARGE SCALE GENOMIC DNA]</scope>
    <source>
        <strain evidence="2">62_101</strain>
        <strain evidence="3">63_41</strain>
    </source>
</reference>
<keyword evidence="1" id="KW-0812">Transmembrane</keyword>
<feature type="transmembrane region" description="Helical" evidence="1">
    <location>
        <begin position="154"/>
        <end position="172"/>
    </location>
</feature>
<proteinExistence type="predicted"/>
<dbReference type="PATRIC" id="fig|2198.3.peg.336"/>
<dbReference type="AlphaFoldDB" id="A0A101GMR5"/>
<dbReference type="Proteomes" id="UP000054323">
    <property type="component" value="Unassembled WGS sequence"/>
</dbReference>
<evidence type="ECO:0000313" key="2">
    <source>
        <dbReference type="EMBL" id="KUK61308.1"/>
    </source>
</evidence>
<accession>A0A101GMR5</accession>
<reference evidence="4 5" key="2">
    <citation type="journal article" date="2015" name="MBio">
        <title>Genome-Resolved Metagenomic Analysis Reveals Roles for Candidate Phyla and Other Microbial Community Members in Biogeochemical Transformations in Oil Reservoirs.</title>
        <authorList>
            <person name="Hu P."/>
            <person name="Tom L."/>
            <person name="Singh A."/>
            <person name="Thomas B.C."/>
            <person name="Baker B.J."/>
            <person name="Piceno Y.M."/>
            <person name="Andersen G.L."/>
            <person name="Banfield J.F."/>
        </authorList>
    </citation>
    <scope>NUCLEOTIDE SEQUENCE [LARGE SCALE GENOMIC DNA]</scope>
</reference>
<evidence type="ECO:0000313" key="3">
    <source>
        <dbReference type="EMBL" id="KUL03183.1"/>
    </source>
</evidence>
<evidence type="ECO:0000313" key="4">
    <source>
        <dbReference type="Proteomes" id="UP000054323"/>
    </source>
</evidence>
<feature type="transmembrane region" description="Helical" evidence="1">
    <location>
        <begin position="50"/>
        <end position="75"/>
    </location>
</feature>
<evidence type="ECO:0008006" key="6">
    <source>
        <dbReference type="Google" id="ProtNLM"/>
    </source>
</evidence>
<sequence>MKTLDLLVSFSPWLIFAALAVYTPVPIEFILLLSLAASIVVGYRDLKDRFIIAGVTTLFFAVVSVLVLALCWFDIVPLLGIASNGFLLLGTLGSLLLGVPFTEQYARREVSEEEWTDPFFIRLNRQLTAFWGLMFVIGLASEVLYVLYPGAPGIVTDICIWLPIFGGAVFSARYPVYAERAAGFAGPA</sequence>
<dbReference type="Proteomes" id="UP000054598">
    <property type="component" value="Unassembled WGS sequence"/>
</dbReference>
<feature type="transmembrane region" description="Helical" evidence="1">
    <location>
        <begin position="81"/>
        <end position="101"/>
    </location>
</feature>